<protein>
    <submittedName>
        <fullName evidence="2">Uncharacterized protein</fullName>
    </submittedName>
</protein>
<dbReference type="Proteomes" id="UP001066276">
    <property type="component" value="Chromosome 5"/>
</dbReference>
<dbReference type="EMBL" id="JANPWB010000009">
    <property type="protein sequence ID" value="KAJ1157712.1"/>
    <property type="molecule type" value="Genomic_DNA"/>
</dbReference>
<evidence type="ECO:0000313" key="2">
    <source>
        <dbReference type="EMBL" id="KAJ1157712.1"/>
    </source>
</evidence>
<gene>
    <name evidence="2" type="ORF">NDU88_010412</name>
</gene>
<proteinExistence type="predicted"/>
<evidence type="ECO:0000313" key="3">
    <source>
        <dbReference type="Proteomes" id="UP001066276"/>
    </source>
</evidence>
<comment type="caution">
    <text evidence="2">The sequence shown here is derived from an EMBL/GenBank/DDBJ whole genome shotgun (WGS) entry which is preliminary data.</text>
</comment>
<feature type="region of interest" description="Disordered" evidence="1">
    <location>
        <begin position="1"/>
        <end position="39"/>
    </location>
</feature>
<evidence type="ECO:0000256" key="1">
    <source>
        <dbReference type="SAM" id="MobiDB-lite"/>
    </source>
</evidence>
<accession>A0AAV7S166</accession>
<keyword evidence="3" id="KW-1185">Reference proteome</keyword>
<organism evidence="2 3">
    <name type="scientific">Pleurodeles waltl</name>
    <name type="common">Iberian ribbed newt</name>
    <dbReference type="NCBI Taxonomy" id="8319"/>
    <lineage>
        <taxon>Eukaryota</taxon>
        <taxon>Metazoa</taxon>
        <taxon>Chordata</taxon>
        <taxon>Craniata</taxon>
        <taxon>Vertebrata</taxon>
        <taxon>Euteleostomi</taxon>
        <taxon>Amphibia</taxon>
        <taxon>Batrachia</taxon>
        <taxon>Caudata</taxon>
        <taxon>Salamandroidea</taxon>
        <taxon>Salamandridae</taxon>
        <taxon>Pleurodelinae</taxon>
        <taxon>Pleurodeles</taxon>
    </lineage>
</organism>
<dbReference type="AlphaFoldDB" id="A0AAV7S166"/>
<feature type="compositionally biased region" description="Low complexity" evidence="1">
    <location>
        <begin position="122"/>
        <end position="135"/>
    </location>
</feature>
<reference evidence="2" key="1">
    <citation type="journal article" date="2022" name="bioRxiv">
        <title>Sequencing and chromosome-scale assembly of the giantPleurodeles waltlgenome.</title>
        <authorList>
            <person name="Brown T."/>
            <person name="Elewa A."/>
            <person name="Iarovenko S."/>
            <person name="Subramanian E."/>
            <person name="Araus A.J."/>
            <person name="Petzold A."/>
            <person name="Susuki M."/>
            <person name="Suzuki K.-i.T."/>
            <person name="Hayashi T."/>
            <person name="Toyoda A."/>
            <person name="Oliveira C."/>
            <person name="Osipova E."/>
            <person name="Leigh N.D."/>
            <person name="Simon A."/>
            <person name="Yun M.H."/>
        </authorList>
    </citation>
    <scope>NUCLEOTIDE SEQUENCE</scope>
    <source>
        <strain evidence="2">20211129_DDA</strain>
        <tissue evidence="2">Liver</tissue>
    </source>
</reference>
<sequence length="168" mass="18230">MPHPPPDPSNHRGSRGLGKEGGAKAYSRPTSEAKMPNSHRWGGGFRSYCGCPFSACCQPLPVGVPSDPEQEPGHVMCTVARFAPLKCPKLSPTVQRLGPLEPEHTHRPCLQVAQRDRDSPPRRLLSGSAGSRLLGWRAPQPRITGRVSPPCEPPLSRKVVSVNETRAH</sequence>
<name>A0AAV7S166_PLEWA</name>
<feature type="region of interest" description="Disordered" evidence="1">
    <location>
        <begin position="112"/>
        <end position="168"/>
    </location>
</feature>